<keyword evidence="4" id="KW-1185">Reference proteome</keyword>
<keyword evidence="1" id="KW-0175">Coiled coil</keyword>
<evidence type="ECO:0000313" key="3">
    <source>
        <dbReference type="EMBL" id="CCG23183.1"/>
    </source>
</evidence>
<dbReference type="Proteomes" id="UP000005018">
    <property type="component" value="Chromosome 4"/>
</dbReference>
<name>H8X590_CANO9</name>
<feature type="compositionally biased region" description="Low complexity" evidence="2">
    <location>
        <begin position="52"/>
        <end position="66"/>
    </location>
</feature>
<feature type="compositionally biased region" description="Polar residues" evidence="2">
    <location>
        <begin position="85"/>
        <end position="110"/>
    </location>
</feature>
<protein>
    <submittedName>
        <fullName evidence="3">Uncharacterized protein</fullName>
    </submittedName>
</protein>
<reference evidence="3 4" key="1">
    <citation type="journal article" date="2012" name="PLoS ONE">
        <title>Sequence and analysis of the genome of the pathogenic yeast Candida orthopsilosis.</title>
        <authorList>
            <person name="Riccombeni A."/>
            <person name="Vidanes G."/>
            <person name="Proux-Wera E."/>
            <person name="Wolfe K.H."/>
            <person name="Butler G."/>
        </authorList>
    </citation>
    <scope>NUCLEOTIDE SEQUENCE [LARGE SCALE GENOMIC DNA]</scope>
    <source>
        <strain evidence="3 4">Co 90-125</strain>
    </source>
</reference>
<feature type="region of interest" description="Disordered" evidence="2">
    <location>
        <begin position="52"/>
        <end position="110"/>
    </location>
</feature>
<organism evidence="3 4">
    <name type="scientific">Candida orthopsilosis (strain 90-125)</name>
    <name type="common">Yeast</name>
    <dbReference type="NCBI Taxonomy" id="1136231"/>
    <lineage>
        <taxon>Eukaryota</taxon>
        <taxon>Fungi</taxon>
        <taxon>Dikarya</taxon>
        <taxon>Ascomycota</taxon>
        <taxon>Saccharomycotina</taxon>
        <taxon>Pichiomycetes</taxon>
        <taxon>Debaryomycetaceae</taxon>
        <taxon>Candida/Lodderomyces clade</taxon>
        <taxon>Candida</taxon>
    </lineage>
</organism>
<dbReference type="HOGENOM" id="CLU_903139_0_0_1"/>
<feature type="region of interest" description="Disordered" evidence="2">
    <location>
        <begin position="1"/>
        <end position="29"/>
    </location>
</feature>
<dbReference type="AlphaFoldDB" id="H8X590"/>
<sequence>MSLVQSNPNTPRKHHHDCSVRGATGRGVLSATSPHRINAFNTATSPFHSVKLKSVPSPLKPKSIPSHQPQSHLATSPIRKGTNLVPITSSPLKHTLPPNTKTPPSKQIKPHTSTAEHIVPNFQQQRATLLSQYSAKQAQIKHYQQKLSHKQLQLLEIESQLQELNRTQLLQSSQQNSSQLDIYKQASFETEQQLANHQLRVVDLDQTPSSLKNPTPLKHTLLKQTSYITSAIDECCTTMGKKASMIFNNINSDGDERNIFVKSQFKSDKFDSLTRQTSQFFDNLLSAREKKMCSTDDEEERNAHDSFDIDSLGVDLVHEQVDIDDYDSSFD</sequence>
<accession>H8X590</accession>
<feature type="compositionally biased region" description="Polar residues" evidence="2">
    <location>
        <begin position="1"/>
        <end position="10"/>
    </location>
</feature>
<dbReference type="GeneID" id="14540051"/>
<gene>
    <name evidence="3" type="ORF">CORT_0D03410</name>
</gene>
<feature type="coiled-coil region" evidence="1">
    <location>
        <begin position="140"/>
        <end position="167"/>
    </location>
</feature>
<evidence type="ECO:0000313" key="4">
    <source>
        <dbReference type="Proteomes" id="UP000005018"/>
    </source>
</evidence>
<evidence type="ECO:0000256" key="1">
    <source>
        <dbReference type="SAM" id="Coils"/>
    </source>
</evidence>
<dbReference type="RefSeq" id="XP_003869319.1">
    <property type="nucleotide sequence ID" value="XM_003869270.1"/>
</dbReference>
<dbReference type="KEGG" id="cot:CORT_0D03410"/>
<proteinExistence type="predicted"/>
<dbReference type="OrthoDB" id="3993307at2759"/>
<dbReference type="EMBL" id="HE681722">
    <property type="protein sequence ID" value="CCG23183.1"/>
    <property type="molecule type" value="Genomic_DNA"/>
</dbReference>
<evidence type="ECO:0000256" key="2">
    <source>
        <dbReference type="SAM" id="MobiDB-lite"/>
    </source>
</evidence>